<comment type="caution">
    <text evidence="3">The sequence shown here is derived from an EMBL/GenBank/DDBJ whole genome shotgun (WGS) entry which is preliminary data.</text>
</comment>
<dbReference type="OrthoDB" id="9810507at2"/>
<feature type="domain" description="S1 motif" evidence="2">
    <location>
        <begin position="6"/>
        <end position="73"/>
    </location>
</feature>
<dbReference type="AlphaFoldDB" id="A0A0R2NAL3"/>
<dbReference type="GO" id="GO:0003729">
    <property type="term" value="F:mRNA binding"/>
    <property type="evidence" value="ECO:0007669"/>
    <property type="project" value="TreeGrafter"/>
</dbReference>
<reference evidence="3 4" key="1">
    <citation type="journal article" date="2015" name="Genome Announc.">
        <title>Expanding the biotechnology potential of lactobacilli through comparative genomics of 213 strains and associated genera.</title>
        <authorList>
            <person name="Sun Z."/>
            <person name="Harris H.M."/>
            <person name="McCann A."/>
            <person name="Guo C."/>
            <person name="Argimon S."/>
            <person name="Zhang W."/>
            <person name="Yang X."/>
            <person name="Jeffery I.B."/>
            <person name="Cooney J.C."/>
            <person name="Kagawa T.F."/>
            <person name="Liu W."/>
            <person name="Song Y."/>
            <person name="Salvetti E."/>
            <person name="Wrobel A."/>
            <person name="Rasinkangas P."/>
            <person name="Parkhill J."/>
            <person name="Rea M.C."/>
            <person name="O'Sullivan O."/>
            <person name="Ritari J."/>
            <person name="Douillard F.P."/>
            <person name="Paul Ross R."/>
            <person name="Yang R."/>
            <person name="Briner A.E."/>
            <person name="Felis G.E."/>
            <person name="de Vos W.M."/>
            <person name="Barrangou R."/>
            <person name="Klaenhammer T.R."/>
            <person name="Caufield P.W."/>
            <person name="Cui Y."/>
            <person name="Zhang H."/>
            <person name="O'Toole P.W."/>
        </authorList>
    </citation>
    <scope>NUCLEOTIDE SEQUENCE [LARGE SCALE GENOMIC DNA]</scope>
    <source>
        <strain evidence="3 4">DSM 23026</strain>
    </source>
</reference>
<dbReference type="PANTHER" id="PTHR10724">
    <property type="entry name" value="30S RIBOSOMAL PROTEIN S1"/>
    <property type="match status" value="1"/>
</dbReference>
<gene>
    <name evidence="3" type="ORF">IV88_GL001056</name>
</gene>
<dbReference type="SUPFAM" id="SSF50249">
    <property type="entry name" value="Nucleic acid-binding proteins"/>
    <property type="match status" value="1"/>
</dbReference>
<dbReference type="FunFam" id="2.40.50.140:FF:000103">
    <property type="entry name" value="protein RRP5 homolog"/>
    <property type="match status" value="1"/>
</dbReference>
<dbReference type="InterPro" id="IPR012340">
    <property type="entry name" value="NA-bd_OB-fold"/>
</dbReference>
<dbReference type="Gene3D" id="2.40.50.140">
    <property type="entry name" value="Nucleic acid-binding proteins"/>
    <property type="match status" value="1"/>
</dbReference>
<dbReference type="EMBL" id="JQCQ01000033">
    <property type="protein sequence ID" value="KRO22927.1"/>
    <property type="molecule type" value="Genomic_DNA"/>
</dbReference>
<evidence type="ECO:0000259" key="2">
    <source>
        <dbReference type="PROSITE" id="PS50126"/>
    </source>
</evidence>
<dbReference type="Proteomes" id="UP000051249">
    <property type="component" value="Unassembled WGS sequence"/>
</dbReference>
<dbReference type="GO" id="GO:0006412">
    <property type="term" value="P:translation"/>
    <property type="evidence" value="ECO:0007669"/>
    <property type="project" value="TreeGrafter"/>
</dbReference>
<dbReference type="InterPro" id="IPR050437">
    <property type="entry name" value="Ribos_protein_bS1-like"/>
</dbReference>
<dbReference type="Pfam" id="PF00575">
    <property type="entry name" value="S1"/>
    <property type="match status" value="1"/>
</dbReference>
<evidence type="ECO:0000313" key="4">
    <source>
        <dbReference type="Proteomes" id="UP000051249"/>
    </source>
</evidence>
<protein>
    <recommendedName>
        <fullName evidence="2">S1 motif domain-containing protein</fullName>
    </recommendedName>
</protein>
<name>A0A0R2NAL3_9LACO</name>
<sequence length="129" mass="14665">MKYKIGDMVDAKVSGIKSYGIFVSLNDSTKGLIHISECSDGYVPNLNSLFQVGQTIKAVVMDVQASELSLSIRALKNGQNLHSVPKPVDIREYRKVHWTNFKDELGFQTIRTEMGKWKQDYQIRLNSKK</sequence>
<comment type="function">
    <text evidence="1">Binds mRNA; thus facilitating recognition of the initiation point. It is needed to translate mRNA with a short Shine-Dalgarno (SD) purine-rich sequence.</text>
</comment>
<evidence type="ECO:0000313" key="3">
    <source>
        <dbReference type="EMBL" id="KRO22927.1"/>
    </source>
</evidence>
<dbReference type="RefSeq" id="WP_057800249.1">
    <property type="nucleotide sequence ID" value="NZ_BJZZ01000033.1"/>
</dbReference>
<organism evidence="3 4">
    <name type="scientific">Pediococcus argentinicus</name>
    <dbReference type="NCBI Taxonomy" id="480391"/>
    <lineage>
        <taxon>Bacteria</taxon>
        <taxon>Bacillati</taxon>
        <taxon>Bacillota</taxon>
        <taxon>Bacilli</taxon>
        <taxon>Lactobacillales</taxon>
        <taxon>Lactobacillaceae</taxon>
        <taxon>Pediococcus</taxon>
    </lineage>
</organism>
<dbReference type="GO" id="GO:0003735">
    <property type="term" value="F:structural constituent of ribosome"/>
    <property type="evidence" value="ECO:0007669"/>
    <property type="project" value="TreeGrafter"/>
</dbReference>
<dbReference type="PATRIC" id="fig|480391.4.peg.1072"/>
<evidence type="ECO:0000256" key="1">
    <source>
        <dbReference type="ARBA" id="ARBA00025604"/>
    </source>
</evidence>
<keyword evidence="4" id="KW-1185">Reference proteome</keyword>
<dbReference type="SMART" id="SM00316">
    <property type="entry name" value="S1"/>
    <property type="match status" value="1"/>
</dbReference>
<accession>A0A0R2NAL3</accession>
<dbReference type="InterPro" id="IPR003029">
    <property type="entry name" value="S1_domain"/>
</dbReference>
<proteinExistence type="predicted"/>
<dbReference type="PROSITE" id="PS50126">
    <property type="entry name" value="S1"/>
    <property type="match status" value="1"/>
</dbReference>